<evidence type="ECO:0000256" key="3">
    <source>
        <dbReference type="ARBA" id="ARBA00022801"/>
    </source>
</evidence>
<dbReference type="NCBIfam" id="TIGR00237">
    <property type="entry name" value="xseA"/>
    <property type="match status" value="1"/>
</dbReference>
<accession>A0A8B6X1I2</accession>
<dbReference type="CDD" id="cd04489">
    <property type="entry name" value="ExoVII_LU_OBF"/>
    <property type="match status" value="1"/>
</dbReference>
<dbReference type="InterPro" id="IPR025824">
    <property type="entry name" value="OB-fold_nuc-bd_dom"/>
</dbReference>
<dbReference type="EC" id="3.1.11.6" evidence="5"/>
<dbReference type="AlphaFoldDB" id="A0A8B6X1I2"/>
<evidence type="ECO:0000256" key="1">
    <source>
        <dbReference type="ARBA" id="ARBA00022490"/>
    </source>
</evidence>
<comment type="subcellular location">
    <subcellularLocation>
        <location evidence="5 6">Cytoplasm</location>
    </subcellularLocation>
</comment>
<evidence type="ECO:0000256" key="4">
    <source>
        <dbReference type="ARBA" id="ARBA00022839"/>
    </source>
</evidence>
<dbReference type="Proteomes" id="UP000675920">
    <property type="component" value="Unplaced"/>
</dbReference>
<comment type="similarity">
    <text evidence="5 6">Belongs to the XseA family.</text>
</comment>
<dbReference type="RefSeq" id="WP_028310244.1">
    <property type="nucleotide sequence ID" value="NZ_AXWS01000007.1"/>
</dbReference>
<evidence type="ECO:0000313" key="9">
    <source>
        <dbReference type="Proteomes" id="UP000675920"/>
    </source>
</evidence>
<dbReference type="PANTHER" id="PTHR30008:SF0">
    <property type="entry name" value="EXODEOXYRIBONUCLEASE 7 LARGE SUBUNIT"/>
    <property type="match status" value="1"/>
</dbReference>
<evidence type="ECO:0000256" key="6">
    <source>
        <dbReference type="RuleBase" id="RU004355"/>
    </source>
</evidence>
<dbReference type="Pfam" id="PF13742">
    <property type="entry name" value="tRNA_anti_2"/>
    <property type="match status" value="1"/>
</dbReference>
<name>A0A8B6X1I2_9BURK</name>
<keyword evidence="1 5" id="KW-0963">Cytoplasm</keyword>
<keyword evidence="9" id="KW-1185">Reference proteome</keyword>
<comment type="catalytic activity">
    <reaction evidence="5 6">
        <text>Exonucleolytic cleavage in either 5'- to 3'- or 3'- to 5'-direction to yield nucleoside 5'-phosphates.</text>
        <dbReference type="EC" id="3.1.11.6"/>
    </reaction>
</comment>
<evidence type="ECO:0000256" key="2">
    <source>
        <dbReference type="ARBA" id="ARBA00022722"/>
    </source>
</evidence>
<proteinExistence type="inferred from homology"/>
<dbReference type="GO" id="GO:0005737">
    <property type="term" value="C:cytoplasm"/>
    <property type="evidence" value="ECO:0007669"/>
    <property type="project" value="UniProtKB-SubCell"/>
</dbReference>
<reference evidence="10" key="2">
    <citation type="journal article" date="2012" name="Nucleic Acids Res.">
        <title>Delineation of structural domains and identification of functionally important residues in DNA repair enzyme exonuclease VII.</title>
        <authorList>
            <person name="Poleszak K."/>
            <person name="Kaminska K.H."/>
            <person name="Dunin-Horkawicz S."/>
            <person name="Lupas A."/>
            <person name="Skowronek K.J."/>
            <person name="Bujnicki J.M."/>
        </authorList>
    </citation>
    <scope>NUCLEOTIDE SEQUENCE</scope>
</reference>
<comment type="subunit">
    <text evidence="5">Heterooligomer composed of large and small subunits.</text>
</comment>
<reference evidence="10" key="3">
    <citation type="submission" date="2025-08" db="UniProtKB">
        <authorList>
            <consortium name="RefSeq"/>
        </authorList>
    </citation>
    <scope>IDENTIFICATION</scope>
</reference>
<evidence type="ECO:0000259" key="8">
    <source>
        <dbReference type="Pfam" id="PF13742"/>
    </source>
</evidence>
<comment type="function">
    <text evidence="5">Bidirectionally degrades single-stranded DNA into large acid-insoluble oligonucleotides, which are then degraded further into small acid-soluble oligonucleotides.</text>
</comment>
<keyword evidence="2 5" id="KW-0540">Nuclease</keyword>
<sequence length="455" mass="49219">MSGDQFASGSRGRESLSVSDLNRAVARCLESSFPLLSVRGELSNLTRAASGHWYFTLKDDAAQVRCAMFRGRAQFVDFQPRNGDAVELSAQVRLYEARGDYQLVVDSMRRAGAGGLLEAFMRLRDQLAREGLFAAERKRPWPEFVRRIGVVTSPDAAALRDVVVTFRRRAPQVSLVLYPTQVQGATAAAQIAAAIALANRRRERDGLDGLIVCRGGGSIEDLWSFNDEAVARAIAASELPVISGVGHQTDFTIADFVADIRAATPTAAAETAARPRDEWLQRVVAARDALAGRLERRIEQGEYRVDALTARLVSPAQRLDMAQQRLAALDHRRRAAMARRAEGAGRLLRDLGWALSTCRPALDVLDHRVERAAAALGAAGTAAFTTAEARLARLAAVLEAVGPRATLARGYAIVNREDGGVVSSSAALSPGDALRIEFADGRAEADVKRVERIPK</sequence>
<dbReference type="OrthoDB" id="9802795at2"/>
<dbReference type="HAMAP" id="MF_00378">
    <property type="entry name" value="Exonuc_7_L"/>
    <property type="match status" value="1"/>
</dbReference>
<reference evidence="10" key="1">
    <citation type="journal article" date="1982" name="J. Biol. Chem.">
        <title>Subunit structure of Escherichia coli exonuclease VII.</title>
        <authorList>
            <person name="Vales L.D."/>
            <person name="Rabin B.A."/>
            <person name="Chase J.W."/>
        </authorList>
    </citation>
    <scope>NUCLEOTIDE SEQUENCE</scope>
</reference>
<feature type="domain" description="OB-fold nucleic acid binding" evidence="8">
    <location>
        <begin position="16"/>
        <end position="109"/>
    </location>
</feature>
<dbReference type="PANTHER" id="PTHR30008">
    <property type="entry name" value="EXODEOXYRIBONUCLEASE 7 LARGE SUBUNIT"/>
    <property type="match status" value="1"/>
</dbReference>
<protein>
    <recommendedName>
        <fullName evidence="5">Exodeoxyribonuclease 7 large subunit</fullName>
        <ecNumber evidence="5">3.1.11.6</ecNumber>
    </recommendedName>
    <alternativeName>
        <fullName evidence="5">Exodeoxyribonuclease VII large subunit</fullName>
        <shortName evidence="5">Exonuclease VII large subunit</shortName>
    </alternativeName>
</protein>
<feature type="domain" description="Exonuclease VII large subunit C-terminal" evidence="7">
    <location>
        <begin position="132"/>
        <end position="445"/>
    </location>
</feature>
<keyword evidence="3 5" id="KW-0378">Hydrolase</keyword>
<dbReference type="Pfam" id="PF02601">
    <property type="entry name" value="Exonuc_VII_L"/>
    <property type="match status" value="1"/>
</dbReference>
<dbReference type="GO" id="GO:0003676">
    <property type="term" value="F:nucleic acid binding"/>
    <property type="evidence" value="ECO:0007669"/>
    <property type="project" value="InterPro"/>
</dbReference>
<dbReference type="GO" id="GO:0008855">
    <property type="term" value="F:exodeoxyribonuclease VII activity"/>
    <property type="evidence" value="ECO:0007669"/>
    <property type="project" value="UniProtKB-UniRule"/>
</dbReference>
<organism evidence="9 10">
    <name type="scientific">Derxia gummosa DSM 723</name>
    <dbReference type="NCBI Taxonomy" id="1121388"/>
    <lineage>
        <taxon>Bacteria</taxon>
        <taxon>Pseudomonadati</taxon>
        <taxon>Pseudomonadota</taxon>
        <taxon>Betaproteobacteria</taxon>
        <taxon>Burkholderiales</taxon>
        <taxon>Alcaligenaceae</taxon>
        <taxon>Derxia</taxon>
    </lineage>
</organism>
<dbReference type="GO" id="GO:0006308">
    <property type="term" value="P:DNA catabolic process"/>
    <property type="evidence" value="ECO:0007669"/>
    <property type="project" value="UniProtKB-UniRule"/>
</dbReference>
<dbReference type="InterPro" id="IPR003753">
    <property type="entry name" value="Exonuc_VII_L"/>
</dbReference>
<evidence type="ECO:0000313" key="10">
    <source>
        <dbReference type="RefSeq" id="WP_028310244.1"/>
    </source>
</evidence>
<evidence type="ECO:0000256" key="5">
    <source>
        <dbReference type="HAMAP-Rule" id="MF_00378"/>
    </source>
</evidence>
<evidence type="ECO:0000259" key="7">
    <source>
        <dbReference type="Pfam" id="PF02601"/>
    </source>
</evidence>
<keyword evidence="4 5" id="KW-0269">Exonuclease</keyword>
<dbReference type="InterPro" id="IPR020579">
    <property type="entry name" value="Exonuc_VII_lsu_C"/>
</dbReference>
<dbReference type="GO" id="GO:0009318">
    <property type="term" value="C:exodeoxyribonuclease VII complex"/>
    <property type="evidence" value="ECO:0007669"/>
    <property type="project" value="UniProtKB-UniRule"/>
</dbReference>
<gene>
    <name evidence="5 10" type="primary">xseA</name>
</gene>